<evidence type="ECO:0000259" key="6">
    <source>
        <dbReference type="PROSITE" id="PS50977"/>
    </source>
</evidence>
<dbReference type="InterPro" id="IPR036271">
    <property type="entry name" value="Tet_transcr_reg_TetR-rel_C_sf"/>
</dbReference>
<gene>
    <name evidence="7" type="ORF">M622_06750</name>
</gene>
<dbReference type="OrthoDB" id="9151800at2"/>
<organism evidence="7 8">
    <name type="scientific">Thauera terpenica 58Eu</name>
    <dbReference type="NCBI Taxonomy" id="1348657"/>
    <lineage>
        <taxon>Bacteria</taxon>
        <taxon>Pseudomonadati</taxon>
        <taxon>Pseudomonadota</taxon>
        <taxon>Betaproteobacteria</taxon>
        <taxon>Rhodocyclales</taxon>
        <taxon>Zoogloeaceae</taxon>
        <taxon>Thauera</taxon>
    </lineage>
</organism>
<dbReference type="SUPFAM" id="SSF48498">
    <property type="entry name" value="Tetracyclin repressor-like, C-terminal domain"/>
    <property type="match status" value="1"/>
</dbReference>
<evidence type="ECO:0000256" key="4">
    <source>
        <dbReference type="PROSITE-ProRule" id="PRU00335"/>
    </source>
</evidence>
<feature type="DNA-binding region" description="H-T-H motif" evidence="4">
    <location>
        <begin position="48"/>
        <end position="67"/>
    </location>
</feature>
<evidence type="ECO:0000256" key="1">
    <source>
        <dbReference type="ARBA" id="ARBA00023015"/>
    </source>
</evidence>
<keyword evidence="8" id="KW-1185">Reference proteome</keyword>
<dbReference type="STRING" id="1348657.M622_06750"/>
<evidence type="ECO:0000256" key="2">
    <source>
        <dbReference type="ARBA" id="ARBA00023125"/>
    </source>
</evidence>
<feature type="domain" description="HTH tetR-type" evidence="6">
    <location>
        <begin position="25"/>
        <end position="85"/>
    </location>
</feature>
<proteinExistence type="predicted"/>
<dbReference type="eggNOG" id="COG1309">
    <property type="taxonomic scope" value="Bacteria"/>
</dbReference>
<name>S9ZI40_9RHOO</name>
<dbReference type="Pfam" id="PF00440">
    <property type="entry name" value="TetR_N"/>
    <property type="match status" value="1"/>
</dbReference>
<reference evidence="7 8" key="1">
    <citation type="submission" date="2013-06" db="EMBL/GenBank/DDBJ databases">
        <title>Draft genome sequence of Thauera terpenica.</title>
        <authorList>
            <person name="Liu B."/>
            <person name="Frostegard A.H."/>
            <person name="Shapleigh J.P."/>
        </authorList>
    </citation>
    <scope>NUCLEOTIDE SEQUENCE [LARGE SCALE GENOMIC DNA]</scope>
    <source>
        <strain evidence="7 8">58Eu</strain>
    </source>
</reference>
<evidence type="ECO:0000256" key="5">
    <source>
        <dbReference type="SAM" id="MobiDB-lite"/>
    </source>
</evidence>
<dbReference type="PATRIC" id="fig|1348657.5.peg.3336"/>
<keyword evidence="1" id="KW-0805">Transcription regulation</keyword>
<dbReference type="InterPro" id="IPR050109">
    <property type="entry name" value="HTH-type_TetR-like_transc_reg"/>
</dbReference>
<dbReference type="PANTHER" id="PTHR30055">
    <property type="entry name" value="HTH-TYPE TRANSCRIPTIONAL REGULATOR RUTR"/>
    <property type="match status" value="1"/>
</dbReference>
<evidence type="ECO:0000313" key="8">
    <source>
        <dbReference type="Proteomes" id="UP000015455"/>
    </source>
</evidence>
<evidence type="ECO:0000256" key="3">
    <source>
        <dbReference type="ARBA" id="ARBA00023163"/>
    </source>
</evidence>
<protein>
    <recommendedName>
        <fullName evidence="6">HTH tetR-type domain-containing protein</fullName>
    </recommendedName>
</protein>
<dbReference type="AlphaFoldDB" id="S9ZI40"/>
<dbReference type="RefSeq" id="WP_021250728.1">
    <property type="nucleotide sequence ID" value="NZ_ATJV01000092.1"/>
</dbReference>
<dbReference type="InterPro" id="IPR001647">
    <property type="entry name" value="HTH_TetR"/>
</dbReference>
<sequence length="244" mass="26611">MMTDNSASRRRGRGRPKAQAIEQDRNCQKRLLDVAVQAFAVRSYDGVSLRALAAAADCDVSMVAHHFGSKQDLWLATVEHMRARALMYCEEVAVLQQSPLPIETRCLQAMEHLCETMAGEDEMVRFMMRERAEGSERFAHLHARVIRLLFAAYRPIWQEAIDGGVLKLSPPALVHTLLSGAIAFALTSPPLAMQVEGKADEGRGESAGSAGDGVLARGEVKQLVRGLFAQLGGIGSRPLEQGDS</sequence>
<dbReference type="PROSITE" id="PS50977">
    <property type="entry name" value="HTH_TETR_2"/>
    <property type="match status" value="1"/>
</dbReference>
<keyword evidence="3" id="KW-0804">Transcription</keyword>
<dbReference type="SUPFAM" id="SSF46689">
    <property type="entry name" value="Homeodomain-like"/>
    <property type="match status" value="1"/>
</dbReference>
<comment type="caution">
    <text evidence="7">The sequence shown here is derived from an EMBL/GenBank/DDBJ whole genome shotgun (WGS) entry which is preliminary data.</text>
</comment>
<accession>S9ZI40</accession>
<dbReference type="GO" id="GO:0000976">
    <property type="term" value="F:transcription cis-regulatory region binding"/>
    <property type="evidence" value="ECO:0007669"/>
    <property type="project" value="TreeGrafter"/>
</dbReference>
<dbReference type="Gene3D" id="1.10.357.10">
    <property type="entry name" value="Tetracycline Repressor, domain 2"/>
    <property type="match status" value="1"/>
</dbReference>
<feature type="region of interest" description="Disordered" evidence="5">
    <location>
        <begin position="1"/>
        <end position="22"/>
    </location>
</feature>
<dbReference type="GO" id="GO:0003700">
    <property type="term" value="F:DNA-binding transcription factor activity"/>
    <property type="evidence" value="ECO:0007669"/>
    <property type="project" value="TreeGrafter"/>
</dbReference>
<dbReference type="EMBL" id="ATJV01000092">
    <property type="protein sequence ID" value="EPZ14271.1"/>
    <property type="molecule type" value="Genomic_DNA"/>
</dbReference>
<dbReference type="InterPro" id="IPR009057">
    <property type="entry name" value="Homeodomain-like_sf"/>
</dbReference>
<dbReference type="Proteomes" id="UP000015455">
    <property type="component" value="Unassembled WGS sequence"/>
</dbReference>
<evidence type="ECO:0000313" key="7">
    <source>
        <dbReference type="EMBL" id="EPZ14271.1"/>
    </source>
</evidence>
<dbReference type="PANTHER" id="PTHR30055:SF234">
    <property type="entry name" value="HTH-TYPE TRANSCRIPTIONAL REGULATOR BETI"/>
    <property type="match status" value="1"/>
</dbReference>
<keyword evidence="2 4" id="KW-0238">DNA-binding</keyword>